<proteinExistence type="predicted"/>
<gene>
    <name evidence="1" type="ORF">I9Y29_003536</name>
    <name evidence="2" type="ORF">KV121_004205</name>
</gene>
<comment type="caution">
    <text evidence="1">The sequence shown here is derived from an EMBL/GenBank/DDBJ whole genome shotgun (WGS) entry which is preliminary data.</text>
</comment>
<evidence type="ECO:0000313" key="2">
    <source>
        <dbReference type="EMBL" id="HBH7044085.1"/>
    </source>
</evidence>
<accession>A0A0D7LE31</accession>
<protein>
    <submittedName>
        <fullName evidence="1">DUF1380 domain-containing protein</fullName>
    </submittedName>
</protein>
<dbReference type="AlphaFoldDB" id="A0A0D7LE31"/>
<dbReference type="RefSeq" id="WP_000274510.1">
    <property type="nucleotide sequence ID" value="NZ_CP024678.1"/>
</dbReference>
<dbReference type="EMBL" id="DAESCB010000019">
    <property type="protein sequence ID" value="HBH7044085.1"/>
    <property type="molecule type" value="Genomic_DNA"/>
</dbReference>
<dbReference type="GeneID" id="69484175"/>
<dbReference type="OrthoDB" id="6612447at2"/>
<dbReference type="Pfam" id="PF07128">
    <property type="entry name" value="DUF1380"/>
    <property type="match status" value="1"/>
</dbReference>
<reference evidence="1" key="2">
    <citation type="submission" date="2020-09" db="EMBL/GenBank/DDBJ databases">
        <authorList>
            <consortium name="NCBI Pathogen Detection Project"/>
        </authorList>
    </citation>
    <scope>NUCLEOTIDE SEQUENCE</scope>
    <source>
        <strain evidence="2">91871</strain>
        <strain evidence="1">O50</strain>
    </source>
</reference>
<name>A0A0D7LE31_CITFR</name>
<dbReference type="Proteomes" id="UP000885148">
    <property type="component" value="Unassembled WGS sequence"/>
</dbReference>
<dbReference type="InterPro" id="IPR009811">
    <property type="entry name" value="DUF1380"/>
</dbReference>
<evidence type="ECO:0000313" key="1">
    <source>
        <dbReference type="EMBL" id="HAT3899074.1"/>
    </source>
</evidence>
<reference evidence="1" key="1">
    <citation type="journal article" date="2018" name="Genome Biol.">
        <title>SKESA: strategic k-mer extension for scrupulous assemblies.</title>
        <authorList>
            <person name="Souvorov A."/>
            <person name="Agarwala R."/>
            <person name="Lipman D.J."/>
        </authorList>
    </citation>
    <scope>NUCLEOTIDE SEQUENCE</scope>
    <source>
        <strain evidence="2">91871</strain>
        <strain evidence="1">O50</strain>
    </source>
</reference>
<organism evidence="1">
    <name type="scientific">Citrobacter freundii</name>
    <dbReference type="NCBI Taxonomy" id="546"/>
    <lineage>
        <taxon>Bacteria</taxon>
        <taxon>Pseudomonadati</taxon>
        <taxon>Pseudomonadota</taxon>
        <taxon>Gammaproteobacteria</taxon>
        <taxon>Enterobacterales</taxon>
        <taxon>Enterobacteriaceae</taxon>
        <taxon>Citrobacter</taxon>
        <taxon>Citrobacter freundii complex</taxon>
    </lineage>
</organism>
<dbReference type="EMBL" id="DACSXJ010000023">
    <property type="protein sequence ID" value="HAT3899074.1"/>
    <property type="molecule type" value="Genomic_DNA"/>
</dbReference>
<dbReference type="Proteomes" id="UP000855471">
    <property type="component" value="Unassembled WGS sequence"/>
</dbReference>
<sequence length="139" mass="15355">MYGTCETLCRLLGELYPAETPLNLIIWSPADIEALADGMEYAVSEQDTRAVLARMDAIPEEQRLESGVSAGAVMDLIEQVKEAASGVVVPVELLETLLITAEQALWHREWTARDENHPVPESITRRLADAAKVRALLKK</sequence>